<evidence type="ECO:0000259" key="10">
    <source>
        <dbReference type="Pfam" id="PF16418"/>
    </source>
</evidence>
<dbReference type="InterPro" id="IPR032193">
    <property type="entry name" value="CNOT1_TTP_bind"/>
</dbReference>
<feature type="region of interest" description="Disordered" evidence="6">
    <location>
        <begin position="1520"/>
        <end position="1541"/>
    </location>
</feature>
<feature type="compositionally biased region" description="Low complexity" evidence="6">
    <location>
        <begin position="1530"/>
        <end position="1541"/>
    </location>
</feature>
<sequence>MLPFAPTVAAQIRYLLQSSKDSDPDSIVRELCQFVEYGNDGAVLLLQTCLDLMNLHSGEMQNMHLKPEILSAIFRYLLGRPNFSTVLCHSLRNEWMNDGFLLNLSKALNLSTSEKIGIGLALTDSENFDFKLKGQNYCIAQIEEICANPIPILSHQQIQEIFMFLHRSEGLSKHVDSFMKMLSLLQLEETSQFVLGPILEDDLNVDISLRHFDVFYGYSDNDFDAVLAEIEKEMSMADIIRELGYGCTATISHCKEMLTLFMPLDELTICKILCTIACTHIGHEDCQNMHSTFCSAVGINSTTDSSVLSSWNFDVLVDSFKQLAPETNWVHVMENMDHEGFSIPDEHSFSTFMSIYARACQDPFPLHAVCGSVWKNAEGQLSFLKYAVSAPSEVFTFAHSGNKLPHVESIHLPSGHGNQAWYCLDLLDVLSQLSERGHASAVQTLLDGPLKQLPELLLLGVAHTKSAYNLLQYEISSEVFPLVVRNSSKSFVIHHLWHVNPKIVLRGFMDIYSKDPEGILRILDLCQELKIISSVLDATPFSFSIKLAAVASRKEYINLEKWLNDNLNTYKDSFFEGCMDFLKGLISDGMSDHSLQRPSTMMNVYQEALPIFLKGLQAHSGLVSQHLSEEFRKLHLKLSHANPRMQNVVASETVASDGSSEDVETEANSYFHQMFSEQLSVDTMVQTLARFKESSDRREQLIFECMIGNLFEEYKFFPKYPDRQLKIAAVLFGSLIKHQLVTHLTLGIALRCVLDALRKSIDSKMFLFGAKALEQFMDRLIEWPQYCNHILQISHLRSTHAELVSFIERALAQISSSQSESNGRNSIPSDQNQVSSMQAPAENIEASEPTWPLIGSGAVQTGQQISSSFQLQQRHQGSVEERLKTSATSVTSLKPQPAGQSSMVSASNDSVISQKHTVSGTASALSSPGILRPSRALVTAGIHRPPSYSTAFGAPMNIETLVAAAERRDTPIETPASEIQDKILFMINNISAANMDAKAKEFTEVLNEQYYPWFAQYMVMKRASIEPNFHDLYLKFLDKVNSKSLNKEILKATYENCKVLLRSDLIKSSSEERSLLKNLGSWLGKFTIGRNQALRAREIDPKVLIIEAYERGLMIAVIPFTSKILEPCQSSLAYKPPNPWTMGILSLLTEIYNLPNLKMNLKFDIEVLFKNLAVDLKDVKPTVLLKDRVRELEGNPDFSTKDMSATQAPIVAEVNTGMIPSLSPVDMQADVSNASHLGVHPNVLSQFTALHLASSALGEEEKMGALGIPDRVPSGQGLSQVTPSQTPFSISQYQSYKCLILQSPSTIPNIGTHVVVNPKLNALGLHLQFQRVLPLAMEKAIREIISPVVQRSVTIASQTTRELVLKDYAMESDESRIYNAAHLMVASLAGSLAHVTCKEPLRIAMSGNLRTLVQSLNVGSELLEQAVQLVTNDNLDLGCAVIEQAATEKALQNIDGEIATSLAFRRKQRESTGAAYFDAGTYAQSPFARVPEALRPKPGRLSIAQQRVYEDFVRFPWQNQTGQSSNAAPAGQSVTTSGSVSSAVPHVYGSSSGQLNSSVYLTPQVAPGFSSAAQPLDFISEEMDPGSAQLHSVSSSLGMAADVGQQTAGISTIAASFPTPPEVHVVESLPVVKDLGAVVPPSPSPATERLTTVISEPLSTGDALDKYQLLAQKVYAKLIC</sequence>
<feature type="compositionally biased region" description="Polar residues" evidence="6">
    <location>
        <begin position="828"/>
        <end position="838"/>
    </location>
</feature>
<keyword evidence="4" id="KW-0804">Transcription</keyword>
<protein>
    <recommendedName>
        <fullName evidence="13">CCR4-NOT transcription complex subunit 1</fullName>
    </recommendedName>
</protein>
<accession>A0A843WY37</accession>
<dbReference type="FunFam" id="1.25.40.180:FF:000012">
    <property type="entry name" value="Ccr4-Not transcription complex subunit"/>
    <property type="match status" value="1"/>
</dbReference>
<dbReference type="GO" id="GO:0030015">
    <property type="term" value="C:CCR4-NOT core complex"/>
    <property type="evidence" value="ECO:0007669"/>
    <property type="project" value="InterPro"/>
</dbReference>
<dbReference type="InterPro" id="IPR040398">
    <property type="entry name" value="Not1"/>
</dbReference>
<keyword evidence="2" id="KW-0678">Repressor</keyword>
<dbReference type="Gene3D" id="1.25.40.180">
    <property type="match status" value="1"/>
</dbReference>
<feature type="domain" description="CCR4-NOT transcription complex subunit 1 TTP binding" evidence="9">
    <location>
        <begin position="643"/>
        <end position="817"/>
    </location>
</feature>
<evidence type="ECO:0000256" key="2">
    <source>
        <dbReference type="ARBA" id="ARBA00022491"/>
    </source>
</evidence>
<dbReference type="Proteomes" id="UP000652761">
    <property type="component" value="Unassembled WGS sequence"/>
</dbReference>
<dbReference type="GO" id="GO:0000932">
    <property type="term" value="C:P-body"/>
    <property type="evidence" value="ECO:0007669"/>
    <property type="project" value="TreeGrafter"/>
</dbReference>
<gene>
    <name evidence="11" type="ORF">Taro_042254</name>
</gene>
<dbReference type="Gene3D" id="1.25.40.840">
    <property type="entry name" value="CCR4-NOT transcription complex subunit 1 TTP binding domain"/>
    <property type="match status" value="1"/>
</dbReference>
<evidence type="ECO:0000313" key="11">
    <source>
        <dbReference type="EMBL" id="MQM09385.1"/>
    </source>
</evidence>
<evidence type="ECO:0000259" key="7">
    <source>
        <dbReference type="Pfam" id="PF12842"/>
    </source>
</evidence>
<feature type="domain" description="CCR4-NOT transcription complex subunit 1 CAF1-binding" evidence="8">
    <location>
        <begin position="972"/>
        <end position="1191"/>
    </location>
</feature>
<dbReference type="GO" id="GO:0005634">
    <property type="term" value="C:nucleus"/>
    <property type="evidence" value="ECO:0007669"/>
    <property type="project" value="UniProtKB-SubCell"/>
</dbReference>
<organism evidence="11 12">
    <name type="scientific">Colocasia esculenta</name>
    <name type="common">Wild taro</name>
    <name type="synonym">Arum esculentum</name>
    <dbReference type="NCBI Taxonomy" id="4460"/>
    <lineage>
        <taxon>Eukaryota</taxon>
        <taxon>Viridiplantae</taxon>
        <taxon>Streptophyta</taxon>
        <taxon>Embryophyta</taxon>
        <taxon>Tracheophyta</taxon>
        <taxon>Spermatophyta</taxon>
        <taxon>Magnoliopsida</taxon>
        <taxon>Liliopsida</taxon>
        <taxon>Araceae</taxon>
        <taxon>Aroideae</taxon>
        <taxon>Colocasieae</taxon>
        <taxon>Colocasia</taxon>
    </lineage>
</organism>
<dbReference type="PANTHER" id="PTHR13162:SF8">
    <property type="entry name" value="CCR4-NOT TRANSCRIPTION COMPLEX SUBUNIT 1"/>
    <property type="match status" value="1"/>
</dbReference>
<dbReference type="GO" id="GO:0000289">
    <property type="term" value="P:nuclear-transcribed mRNA poly(A) tail shortening"/>
    <property type="evidence" value="ECO:0007669"/>
    <property type="project" value="UniProtKB-ARBA"/>
</dbReference>
<evidence type="ECO:0000256" key="4">
    <source>
        <dbReference type="ARBA" id="ARBA00023163"/>
    </source>
</evidence>
<comment type="caution">
    <text evidence="11">The sequence shown here is derived from an EMBL/GenBank/DDBJ whole genome shotgun (WGS) entry which is preliminary data.</text>
</comment>
<dbReference type="PANTHER" id="PTHR13162">
    <property type="entry name" value="CCR4-NOT TRANSCRIPTION COMPLEX"/>
    <property type="match status" value="1"/>
</dbReference>
<feature type="domain" description="CCR4-NOT transcription complex subunit 1" evidence="7">
    <location>
        <begin position="1328"/>
        <end position="1469"/>
    </location>
</feature>
<dbReference type="EMBL" id="NMUH01004362">
    <property type="protein sequence ID" value="MQM09385.1"/>
    <property type="molecule type" value="Genomic_DNA"/>
</dbReference>
<dbReference type="Pfam" id="PF16418">
    <property type="entry name" value="CNOT1_HEAT"/>
    <property type="match status" value="1"/>
</dbReference>
<reference evidence="11" key="1">
    <citation type="submission" date="2017-07" db="EMBL/GenBank/DDBJ databases">
        <title>Taro Niue Genome Assembly and Annotation.</title>
        <authorList>
            <person name="Atibalentja N."/>
            <person name="Keating K."/>
            <person name="Fields C.J."/>
        </authorList>
    </citation>
    <scope>NUCLEOTIDE SEQUENCE</scope>
    <source>
        <strain evidence="11">Niue_2</strain>
        <tissue evidence="11">Leaf</tissue>
    </source>
</reference>
<dbReference type="Pfam" id="PF12842">
    <property type="entry name" value="DUF3819"/>
    <property type="match status" value="1"/>
</dbReference>
<feature type="compositionally biased region" description="Polar residues" evidence="6">
    <location>
        <begin position="865"/>
        <end position="876"/>
    </location>
</feature>
<dbReference type="GO" id="GO:0017148">
    <property type="term" value="P:negative regulation of translation"/>
    <property type="evidence" value="ECO:0007669"/>
    <property type="project" value="InterPro"/>
</dbReference>
<feature type="region of interest" description="Disordered" evidence="6">
    <location>
        <begin position="865"/>
        <end position="904"/>
    </location>
</feature>
<dbReference type="Pfam" id="PF16417">
    <property type="entry name" value="CNOT1_TTP_bind"/>
    <property type="match status" value="1"/>
</dbReference>
<keyword evidence="5" id="KW-0539">Nucleus</keyword>
<dbReference type="InterPro" id="IPR032191">
    <property type="entry name" value="CNOT1_CAF1_bind"/>
</dbReference>
<proteinExistence type="predicted"/>
<comment type="subcellular location">
    <subcellularLocation>
        <location evidence="1">Nucleus</location>
    </subcellularLocation>
</comment>
<name>A0A843WY37_COLES</name>
<keyword evidence="3" id="KW-0805">Transcription regulation</keyword>
<evidence type="ECO:0000259" key="9">
    <source>
        <dbReference type="Pfam" id="PF16417"/>
    </source>
</evidence>
<dbReference type="InterPro" id="IPR038535">
    <property type="entry name" value="CNOT1_TTP_bind_sf"/>
</dbReference>
<feature type="domain" description="CCR4-NOT transcription complex subunit 1 HEAT repeat" evidence="10">
    <location>
        <begin position="474"/>
        <end position="617"/>
    </location>
</feature>
<dbReference type="Pfam" id="PF16415">
    <property type="entry name" value="CNOT1_CAF1_bind"/>
    <property type="match status" value="1"/>
</dbReference>
<keyword evidence="12" id="KW-1185">Reference proteome</keyword>
<evidence type="ECO:0000256" key="3">
    <source>
        <dbReference type="ARBA" id="ARBA00023015"/>
    </source>
</evidence>
<evidence type="ECO:0000313" key="12">
    <source>
        <dbReference type="Proteomes" id="UP000652761"/>
    </source>
</evidence>
<evidence type="ECO:0000256" key="5">
    <source>
        <dbReference type="ARBA" id="ARBA00023242"/>
    </source>
</evidence>
<evidence type="ECO:0000259" key="8">
    <source>
        <dbReference type="Pfam" id="PF16415"/>
    </source>
</evidence>
<feature type="compositionally biased region" description="Polar residues" evidence="6">
    <location>
        <begin position="885"/>
        <end position="904"/>
    </location>
</feature>
<evidence type="ECO:0000256" key="6">
    <source>
        <dbReference type="SAM" id="MobiDB-lite"/>
    </source>
</evidence>
<evidence type="ECO:0008006" key="13">
    <source>
        <dbReference type="Google" id="ProtNLM"/>
    </source>
</evidence>
<evidence type="ECO:0000256" key="1">
    <source>
        <dbReference type="ARBA" id="ARBA00004123"/>
    </source>
</evidence>
<dbReference type="InterPro" id="IPR024557">
    <property type="entry name" value="CNOT1_dom_4"/>
</dbReference>
<dbReference type="InterPro" id="IPR032194">
    <property type="entry name" value="CNOT1_HEAT"/>
</dbReference>
<feature type="compositionally biased region" description="Low complexity" evidence="6">
    <location>
        <begin position="817"/>
        <end position="827"/>
    </location>
</feature>
<dbReference type="GO" id="GO:0060090">
    <property type="term" value="F:molecular adaptor activity"/>
    <property type="evidence" value="ECO:0007669"/>
    <property type="project" value="TreeGrafter"/>
</dbReference>
<dbReference type="FunFam" id="1.25.40.840:FF:000003">
    <property type="entry name" value="Transcription regulator"/>
    <property type="match status" value="1"/>
</dbReference>
<dbReference type="OrthoDB" id="1933107at2759"/>
<feature type="region of interest" description="Disordered" evidence="6">
    <location>
        <begin position="817"/>
        <end position="842"/>
    </location>
</feature>